<keyword evidence="13" id="KW-1185">Reference proteome</keyword>
<gene>
    <name evidence="12" type="primary">rfbA</name>
    <name evidence="12" type="ORF">GCM10011503_25070</name>
</gene>
<dbReference type="PANTHER" id="PTHR30413:SF8">
    <property type="entry name" value="TRANSPORT PERMEASE PROTEIN"/>
    <property type="match status" value="1"/>
</dbReference>
<evidence type="ECO:0000313" key="12">
    <source>
        <dbReference type="EMBL" id="GGB75371.1"/>
    </source>
</evidence>
<evidence type="ECO:0000256" key="8">
    <source>
        <dbReference type="ARBA" id="ARBA00023136"/>
    </source>
</evidence>
<dbReference type="PANTHER" id="PTHR30413">
    <property type="entry name" value="INNER MEMBRANE TRANSPORT PERMEASE"/>
    <property type="match status" value="1"/>
</dbReference>
<dbReference type="InterPro" id="IPR013525">
    <property type="entry name" value="ABC2_TM"/>
</dbReference>
<evidence type="ECO:0000256" key="2">
    <source>
        <dbReference type="ARBA" id="ARBA00007783"/>
    </source>
</evidence>
<evidence type="ECO:0000256" key="1">
    <source>
        <dbReference type="ARBA" id="ARBA00004429"/>
    </source>
</evidence>
<proteinExistence type="inferred from homology"/>
<evidence type="ECO:0000256" key="7">
    <source>
        <dbReference type="ARBA" id="ARBA00022989"/>
    </source>
</evidence>
<comment type="caution">
    <text evidence="12">The sequence shown here is derived from an EMBL/GenBank/DDBJ whole genome shotgun (WGS) entry which is preliminary data.</text>
</comment>
<sequence>MATDVAQEVPRKGEGKAAKRRQNKVQRVVYSPAYRAKGGLFQALRTYSAEIWRDRWQIWMNFLRKFKSSYSTTFFGMFWAFALPLVPIGAYTLLATMRVVSTTDDMSHLVYIALGVTLYAYITAPIEQTMAALKSDMALLSKTHIGVFSVILGRFGNIAFETLVRLGLIGVLMAFFGSYPTHWQSLYFIPLLAVAFMASLGVGLILAIFNAVASDVEKVVSVVIRFGVFFSAVFFPMPQDGLSGQLTDFNPLHTFVDGLRHLLVKGYLPEWELMAWTAGGGMVLFFIALSLFYRAEPHLRASG</sequence>
<feature type="transmembrane region" description="Helical" evidence="9">
    <location>
        <begin position="106"/>
        <end position="124"/>
    </location>
</feature>
<reference evidence="13" key="1">
    <citation type="journal article" date="2019" name="Int. J. Syst. Evol. Microbiol.">
        <title>The Global Catalogue of Microorganisms (GCM) 10K type strain sequencing project: providing services to taxonomists for standard genome sequencing and annotation.</title>
        <authorList>
            <consortium name="The Broad Institute Genomics Platform"/>
            <consortium name="The Broad Institute Genome Sequencing Center for Infectious Disease"/>
            <person name="Wu L."/>
            <person name="Ma J."/>
        </authorList>
    </citation>
    <scope>NUCLEOTIDE SEQUENCE [LARGE SCALE GENOMIC DNA]</scope>
    <source>
        <strain evidence="13">CGMCC 1.15928</strain>
    </source>
</reference>
<dbReference type="RefSeq" id="WP_084391787.1">
    <property type="nucleotide sequence ID" value="NZ_BMKF01000002.1"/>
</dbReference>
<dbReference type="Proteomes" id="UP000628854">
    <property type="component" value="Unassembled WGS sequence"/>
</dbReference>
<keyword evidence="4 9" id="KW-1003">Cell membrane</keyword>
<feature type="domain" description="ABC transmembrane type-2" evidence="11">
    <location>
        <begin position="75"/>
        <end position="295"/>
    </location>
</feature>
<keyword evidence="6 9" id="KW-0812">Transmembrane</keyword>
<comment type="subcellular location">
    <subcellularLocation>
        <location evidence="1 9">Cell inner membrane</location>
        <topology evidence="1 9">Multi-pass membrane protein</topology>
    </subcellularLocation>
</comment>
<feature type="transmembrane region" description="Helical" evidence="9">
    <location>
        <begin position="273"/>
        <end position="293"/>
    </location>
</feature>
<dbReference type="Pfam" id="PF01061">
    <property type="entry name" value="ABC2_membrane"/>
    <property type="match status" value="1"/>
</dbReference>
<accession>A0ABQ1JS15</accession>
<dbReference type="PROSITE" id="PS51012">
    <property type="entry name" value="ABC_TM2"/>
    <property type="match status" value="1"/>
</dbReference>
<feature type="transmembrane region" description="Helical" evidence="9">
    <location>
        <begin position="145"/>
        <end position="175"/>
    </location>
</feature>
<evidence type="ECO:0000256" key="9">
    <source>
        <dbReference type="RuleBase" id="RU361157"/>
    </source>
</evidence>
<protein>
    <recommendedName>
        <fullName evidence="9">Transport permease protein</fullName>
    </recommendedName>
</protein>
<dbReference type="InterPro" id="IPR047817">
    <property type="entry name" value="ABC2_TM_bact-type"/>
</dbReference>
<keyword evidence="7 9" id="KW-1133">Transmembrane helix</keyword>
<comment type="similarity">
    <text evidence="2 9">Belongs to the ABC-2 integral membrane protein family.</text>
</comment>
<keyword evidence="8 9" id="KW-0472">Membrane</keyword>
<feature type="transmembrane region" description="Helical" evidence="9">
    <location>
        <begin position="187"/>
        <end position="212"/>
    </location>
</feature>
<evidence type="ECO:0000256" key="6">
    <source>
        <dbReference type="ARBA" id="ARBA00022692"/>
    </source>
</evidence>
<keyword evidence="5" id="KW-0997">Cell inner membrane</keyword>
<evidence type="ECO:0000259" key="11">
    <source>
        <dbReference type="PROSITE" id="PS51012"/>
    </source>
</evidence>
<name>A0ABQ1JS15_9PROT</name>
<organism evidence="12 13">
    <name type="scientific">Henriciella pelagia</name>
    <dbReference type="NCBI Taxonomy" id="1977912"/>
    <lineage>
        <taxon>Bacteria</taxon>
        <taxon>Pseudomonadati</taxon>
        <taxon>Pseudomonadota</taxon>
        <taxon>Alphaproteobacteria</taxon>
        <taxon>Hyphomonadales</taxon>
        <taxon>Hyphomonadaceae</taxon>
        <taxon>Henriciella</taxon>
    </lineage>
</organism>
<evidence type="ECO:0000313" key="13">
    <source>
        <dbReference type="Proteomes" id="UP000628854"/>
    </source>
</evidence>
<dbReference type="EMBL" id="BMKF01000002">
    <property type="protein sequence ID" value="GGB75371.1"/>
    <property type="molecule type" value="Genomic_DNA"/>
</dbReference>
<evidence type="ECO:0000256" key="10">
    <source>
        <dbReference type="SAM" id="MobiDB-lite"/>
    </source>
</evidence>
<evidence type="ECO:0000256" key="3">
    <source>
        <dbReference type="ARBA" id="ARBA00022448"/>
    </source>
</evidence>
<evidence type="ECO:0000256" key="5">
    <source>
        <dbReference type="ARBA" id="ARBA00022519"/>
    </source>
</evidence>
<feature type="transmembrane region" description="Helical" evidence="9">
    <location>
        <begin position="74"/>
        <end position="94"/>
    </location>
</feature>
<feature type="transmembrane region" description="Helical" evidence="9">
    <location>
        <begin position="219"/>
        <end position="237"/>
    </location>
</feature>
<feature type="region of interest" description="Disordered" evidence="10">
    <location>
        <begin position="1"/>
        <end position="20"/>
    </location>
</feature>
<keyword evidence="3 9" id="KW-0813">Transport</keyword>
<evidence type="ECO:0000256" key="4">
    <source>
        <dbReference type="ARBA" id="ARBA00022475"/>
    </source>
</evidence>